<evidence type="ECO:0000313" key="3">
    <source>
        <dbReference type="Proteomes" id="UP000198432"/>
    </source>
</evidence>
<dbReference type="Proteomes" id="UP000198432">
    <property type="component" value="Unassembled WGS sequence"/>
</dbReference>
<dbReference type="InterPro" id="IPR037523">
    <property type="entry name" value="VOC_core"/>
</dbReference>
<dbReference type="GO" id="GO:0051213">
    <property type="term" value="F:dioxygenase activity"/>
    <property type="evidence" value="ECO:0007669"/>
    <property type="project" value="UniProtKB-KW"/>
</dbReference>
<dbReference type="SUPFAM" id="SSF54593">
    <property type="entry name" value="Glyoxalase/Bleomycin resistance protein/Dihydroxybiphenyl dioxygenase"/>
    <property type="match status" value="1"/>
</dbReference>
<dbReference type="Pfam" id="PF00903">
    <property type="entry name" value="Glyoxalase"/>
    <property type="match status" value="1"/>
</dbReference>
<feature type="domain" description="VOC" evidence="1">
    <location>
        <begin position="2"/>
        <end position="122"/>
    </location>
</feature>
<dbReference type="InterPro" id="IPR029068">
    <property type="entry name" value="Glyas_Bleomycin-R_OHBP_Dase"/>
</dbReference>
<name>A0A239H340_9BACT</name>
<keyword evidence="3" id="KW-1185">Reference proteome</keyword>
<evidence type="ECO:0000313" key="2">
    <source>
        <dbReference type="EMBL" id="SNS75800.1"/>
    </source>
</evidence>
<dbReference type="InterPro" id="IPR004360">
    <property type="entry name" value="Glyas_Fos-R_dOase_dom"/>
</dbReference>
<dbReference type="RefSeq" id="WP_089319855.1">
    <property type="nucleotide sequence ID" value="NZ_FZOQ01000012.1"/>
</dbReference>
<reference evidence="3" key="1">
    <citation type="submission" date="2017-06" db="EMBL/GenBank/DDBJ databases">
        <authorList>
            <person name="Varghese N."/>
            <person name="Submissions S."/>
        </authorList>
    </citation>
    <scope>NUCLEOTIDE SEQUENCE [LARGE SCALE GENOMIC DNA]</scope>
    <source>
        <strain evidence="3">NKM1</strain>
    </source>
</reference>
<dbReference type="OrthoDB" id="1177764at2"/>
<dbReference type="AlphaFoldDB" id="A0A239H340"/>
<dbReference type="CDD" id="cd06587">
    <property type="entry name" value="VOC"/>
    <property type="match status" value="1"/>
</dbReference>
<accession>A0A239H340</accession>
<dbReference type="PROSITE" id="PS51819">
    <property type="entry name" value="VOC"/>
    <property type="match status" value="1"/>
</dbReference>
<dbReference type="Gene3D" id="3.10.180.10">
    <property type="entry name" value="2,3-Dihydroxybiphenyl 1,2-Dioxygenase, domain 1"/>
    <property type="match status" value="1"/>
</dbReference>
<dbReference type="EMBL" id="FZOQ01000012">
    <property type="protein sequence ID" value="SNS75800.1"/>
    <property type="molecule type" value="Genomic_DNA"/>
</dbReference>
<sequence length="134" mass="15127">MKLEHFALNVEAPLAMAIWYVEHLGLQVVRQMEEAPYTTFLADDSGRIMIEVYRNPANEVPPYREMNPLLVHLAFVSEDPDKDRARLLQAGASLASDQKLEDGSHLVMLRDPWGLAVQLCKRGVPMLKAEEVKA</sequence>
<gene>
    <name evidence="2" type="ORF">SAMN06296052_112147</name>
</gene>
<keyword evidence="2" id="KW-0560">Oxidoreductase</keyword>
<evidence type="ECO:0000259" key="1">
    <source>
        <dbReference type="PROSITE" id="PS51819"/>
    </source>
</evidence>
<keyword evidence="2" id="KW-0223">Dioxygenase</keyword>
<protein>
    <submittedName>
        <fullName evidence="2">Catechol 2,3-dioxygenase</fullName>
    </submittedName>
</protein>
<organism evidence="2 3">
    <name type="scientific">Pontibacter ummariensis</name>
    <dbReference type="NCBI Taxonomy" id="1610492"/>
    <lineage>
        <taxon>Bacteria</taxon>
        <taxon>Pseudomonadati</taxon>
        <taxon>Bacteroidota</taxon>
        <taxon>Cytophagia</taxon>
        <taxon>Cytophagales</taxon>
        <taxon>Hymenobacteraceae</taxon>
        <taxon>Pontibacter</taxon>
    </lineage>
</organism>
<proteinExistence type="predicted"/>